<dbReference type="Proteomes" id="UP000335636">
    <property type="component" value="Unassembled WGS sequence"/>
</dbReference>
<dbReference type="AlphaFoldDB" id="A0A5E4DCK7"/>
<feature type="domain" description="PLAC" evidence="3">
    <location>
        <begin position="1"/>
        <end position="37"/>
    </location>
</feature>
<feature type="compositionally biased region" description="Pro residues" evidence="2">
    <location>
        <begin position="43"/>
        <end position="55"/>
    </location>
</feature>
<organism evidence="4 5">
    <name type="scientific">Marmota monax</name>
    <name type="common">Woodchuck</name>
    <dbReference type="NCBI Taxonomy" id="9995"/>
    <lineage>
        <taxon>Eukaryota</taxon>
        <taxon>Metazoa</taxon>
        <taxon>Chordata</taxon>
        <taxon>Craniata</taxon>
        <taxon>Vertebrata</taxon>
        <taxon>Euteleostomi</taxon>
        <taxon>Mammalia</taxon>
        <taxon>Eutheria</taxon>
        <taxon>Euarchontoglires</taxon>
        <taxon>Glires</taxon>
        <taxon>Rodentia</taxon>
        <taxon>Sciuromorpha</taxon>
        <taxon>Sciuridae</taxon>
        <taxon>Xerinae</taxon>
        <taxon>Marmotini</taxon>
        <taxon>Marmota</taxon>
    </lineage>
</organism>
<dbReference type="PROSITE" id="PS50900">
    <property type="entry name" value="PLAC"/>
    <property type="match status" value="1"/>
</dbReference>
<feature type="region of interest" description="Disordered" evidence="2">
    <location>
        <begin position="36"/>
        <end position="157"/>
    </location>
</feature>
<protein>
    <recommendedName>
        <fullName evidence="3">PLAC domain-containing protein</fullName>
    </recommendedName>
</protein>
<name>A0A5E4DCK7_MARMO</name>
<reference evidence="4" key="1">
    <citation type="submission" date="2019-04" db="EMBL/GenBank/DDBJ databases">
        <authorList>
            <person name="Alioto T."/>
            <person name="Alioto T."/>
        </authorList>
    </citation>
    <scope>NUCLEOTIDE SEQUENCE [LARGE SCALE GENOMIC DNA]</scope>
</reference>
<accession>A0A5E4DCK7</accession>
<evidence type="ECO:0000313" key="5">
    <source>
        <dbReference type="Proteomes" id="UP000335636"/>
    </source>
</evidence>
<dbReference type="InterPro" id="IPR010909">
    <property type="entry name" value="PLAC"/>
</dbReference>
<comment type="caution">
    <text evidence="4">The sequence shown here is derived from an EMBL/GenBank/DDBJ whole genome shotgun (WGS) entry which is preliminary data.</text>
</comment>
<evidence type="ECO:0000259" key="3">
    <source>
        <dbReference type="PROSITE" id="PS50900"/>
    </source>
</evidence>
<proteinExistence type="predicted"/>
<evidence type="ECO:0000256" key="1">
    <source>
        <dbReference type="ARBA" id="ARBA00022729"/>
    </source>
</evidence>
<evidence type="ECO:0000313" key="4">
    <source>
        <dbReference type="EMBL" id="VTJ91490.1"/>
    </source>
</evidence>
<keyword evidence="5" id="KW-1185">Reference proteome</keyword>
<sequence length="157" mass="16323">EPCAGDRSIFCHLEVLGRYCTIPGYHRLCCESCTKKASGPATSPDPSPASPPPFSTPGTSLPEPKATPEAVEPTRGPGELDDHQQGRPTQLPGPRDRGSSASQTLSPRAFGGTSPTTPQGPPWGWTQPPVPASEGPGQSREEPRHPGTGLPATSPVT</sequence>
<keyword evidence="1" id="KW-0732">Signal</keyword>
<feature type="compositionally biased region" description="Low complexity" evidence="2">
    <location>
        <begin position="111"/>
        <end position="127"/>
    </location>
</feature>
<gene>
    <name evidence="4" type="ORF">MONAX_5E024790</name>
</gene>
<dbReference type="EMBL" id="CABDUW010008798">
    <property type="protein sequence ID" value="VTJ91490.1"/>
    <property type="molecule type" value="Genomic_DNA"/>
</dbReference>
<evidence type="ECO:0000256" key="2">
    <source>
        <dbReference type="SAM" id="MobiDB-lite"/>
    </source>
</evidence>
<feature type="non-terminal residue" evidence="4">
    <location>
        <position position="1"/>
    </location>
</feature>